<accession>A0A158IXD7</accession>
<dbReference type="AlphaFoldDB" id="A0A158IXD7"/>
<comment type="caution">
    <text evidence="1">Lacks conserved residue(s) required for the propagation of feature annotation.</text>
</comment>
<dbReference type="GO" id="GO:0000160">
    <property type="term" value="P:phosphorelay signal transduction system"/>
    <property type="evidence" value="ECO:0007669"/>
    <property type="project" value="InterPro"/>
</dbReference>
<dbReference type="Pfam" id="PF00072">
    <property type="entry name" value="Response_reg"/>
    <property type="match status" value="1"/>
</dbReference>
<evidence type="ECO:0000313" key="3">
    <source>
        <dbReference type="EMBL" id="SAL61342.1"/>
    </source>
</evidence>
<feature type="domain" description="Response regulatory" evidence="2">
    <location>
        <begin position="1"/>
        <end position="61"/>
    </location>
</feature>
<gene>
    <name evidence="3" type="ORF">AWB69_06822</name>
</gene>
<organism evidence="3 4">
    <name type="scientific">Caballeronia udeis</name>
    <dbReference type="NCBI Taxonomy" id="1232866"/>
    <lineage>
        <taxon>Bacteria</taxon>
        <taxon>Pseudomonadati</taxon>
        <taxon>Pseudomonadota</taxon>
        <taxon>Betaproteobacteria</taxon>
        <taxon>Burkholderiales</taxon>
        <taxon>Burkholderiaceae</taxon>
        <taxon>Caballeronia</taxon>
    </lineage>
</organism>
<name>A0A158IXD7_9BURK</name>
<dbReference type="InterPro" id="IPR011006">
    <property type="entry name" value="CheY-like_superfamily"/>
</dbReference>
<dbReference type="Proteomes" id="UP000054683">
    <property type="component" value="Unassembled WGS sequence"/>
</dbReference>
<protein>
    <submittedName>
        <fullName evidence="3">Transcriptional regulator</fullName>
    </submittedName>
</protein>
<dbReference type="InterPro" id="IPR001789">
    <property type="entry name" value="Sig_transdc_resp-reg_receiver"/>
</dbReference>
<evidence type="ECO:0000256" key="1">
    <source>
        <dbReference type="PROSITE-ProRule" id="PRU00169"/>
    </source>
</evidence>
<reference evidence="3 4" key="1">
    <citation type="submission" date="2016-01" db="EMBL/GenBank/DDBJ databases">
        <authorList>
            <person name="Oliw E.H."/>
        </authorList>
    </citation>
    <scope>NUCLEOTIDE SEQUENCE [LARGE SCALE GENOMIC DNA]</scope>
    <source>
        <strain evidence="3">LMG 27134</strain>
    </source>
</reference>
<proteinExistence type="predicted"/>
<sequence length="67" mass="6886">MPGINGLELLRHLAPTGVPVIFITADDDSAVRETALASGAAGYLQKPFTGAILVKAVEMALSGVPRP</sequence>
<evidence type="ECO:0000313" key="4">
    <source>
        <dbReference type="Proteomes" id="UP000054683"/>
    </source>
</evidence>
<evidence type="ECO:0000259" key="2">
    <source>
        <dbReference type="PROSITE" id="PS50110"/>
    </source>
</evidence>
<dbReference type="PROSITE" id="PS50110">
    <property type="entry name" value="RESPONSE_REGULATORY"/>
    <property type="match status" value="1"/>
</dbReference>
<dbReference type="SUPFAM" id="SSF52172">
    <property type="entry name" value="CheY-like"/>
    <property type="match status" value="1"/>
</dbReference>
<dbReference type="EMBL" id="FCOK02000064">
    <property type="protein sequence ID" value="SAL61342.1"/>
    <property type="molecule type" value="Genomic_DNA"/>
</dbReference>
<dbReference type="Gene3D" id="3.40.50.2300">
    <property type="match status" value="1"/>
</dbReference>